<dbReference type="RefSeq" id="WP_042691574.1">
    <property type="nucleotide sequence ID" value="NZ_CP007264.1"/>
</dbReference>
<feature type="compositionally biased region" description="Acidic residues" evidence="1">
    <location>
        <begin position="229"/>
        <end position="238"/>
    </location>
</feature>
<proteinExistence type="predicted"/>
<feature type="transmembrane region" description="Helical" evidence="2">
    <location>
        <begin position="44"/>
        <end position="67"/>
    </location>
</feature>
<feature type="transmembrane region" description="Helical" evidence="2">
    <location>
        <begin position="73"/>
        <end position="94"/>
    </location>
</feature>
<dbReference type="OrthoDB" id="101070at2157"/>
<dbReference type="AlphaFoldDB" id="W8PM80"/>
<evidence type="ECO:0000313" key="4">
    <source>
        <dbReference type="Proteomes" id="UP000019434"/>
    </source>
</evidence>
<feature type="transmembrane region" description="Helical" evidence="2">
    <location>
        <begin position="181"/>
        <end position="203"/>
    </location>
</feature>
<keyword evidence="2" id="KW-0812">Transmembrane</keyword>
<accession>W8PM80</accession>
<feature type="region of interest" description="Disordered" evidence="1">
    <location>
        <begin position="225"/>
        <end position="266"/>
    </location>
</feature>
<evidence type="ECO:0000313" key="3">
    <source>
        <dbReference type="EMBL" id="AHL23174.1"/>
    </source>
</evidence>
<dbReference type="HOGENOM" id="CLU_1080188_0_0_2"/>
<dbReference type="eggNOG" id="arCOG10074">
    <property type="taxonomic scope" value="Archaea"/>
</dbReference>
<evidence type="ECO:0000256" key="2">
    <source>
        <dbReference type="SAM" id="Phobius"/>
    </source>
</evidence>
<gene>
    <name evidence="3" type="ORF">BD01_1569</name>
</gene>
<dbReference type="Pfam" id="PF13367">
    <property type="entry name" value="PrsW-protease"/>
    <property type="match status" value="1"/>
</dbReference>
<reference evidence="3 4" key="1">
    <citation type="submission" date="2014-02" db="EMBL/GenBank/DDBJ databases">
        <title>Genome Sequence of an Hyperthermophilic Archaeon, Thermococcus nautili 30-1, producing viral vesicles.</title>
        <authorList>
            <person name="Oberto J."/>
            <person name="Gaudin M."/>
            <person name="Cossu M."/>
            <person name="Gorlas A."/>
            <person name="Slesarev A."/>
            <person name="Marguet E."/>
            <person name="Forterre P."/>
        </authorList>
    </citation>
    <scope>NUCLEOTIDE SEQUENCE [LARGE SCALE GENOMIC DNA]</scope>
    <source>
        <strain evidence="3 4">30-1</strain>
    </source>
</reference>
<dbReference type="InterPro" id="IPR026898">
    <property type="entry name" value="PrsW"/>
</dbReference>
<dbReference type="KEGG" id="tnu:BD01_1569"/>
<feature type="transmembrane region" description="Helical" evidence="2">
    <location>
        <begin position="6"/>
        <end position="23"/>
    </location>
</feature>
<dbReference type="EMBL" id="CP007264">
    <property type="protein sequence ID" value="AHL23174.1"/>
    <property type="molecule type" value="Genomic_DNA"/>
</dbReference>
<keyword evidence="4" id="KW-1185">Reference proteome</keyword>
<dbReference type="GeneID" id="24958687"/>
<dbReference type="Proteomes" id="UP000019434">
    <property type="component" value="Chromosome"/>
</dbReference>
<evidence type="ECO:0000256" key="1">
    <source>
        <dbReference type="SAM" id="MobiDB-lite"/>
    </source>
</evidence>
<feature type="transmembrane region" description="Helical" evidence="2">
    <location>
        <begin position="106"/>
        <end position="126"/>
    </location>
</feature>
<name>W8PM80_9EURY</name>
<dbReference type="GO" id="GO:0008233">
    <property type="term" value="F:peptidase activity"/>
    <property type="evidence" value="ECO:0007669"/>
    <property type="project" value="InterPro"/>
</dbReference>
<keyword evidence="2" id="KW-1133">Transmembrane helix</keyword>
<keyword evidence="2" id="KW-0472">Membrane</keyword>
<protein>
    <submittedName>
        <fullName evidence="3">Uncharacterized protein</fullName>
    </submittedName>
</protein>
<sequence length="266" mass="29078">MLGVLLVVGYVLIALAVGVSVFLKTLSWLAETDRAIFPLPLRSAMGWGILAFLVALTLEALALYPFWGTPTALLILALVVGPIEEGAKLIPFIAKKDESVLTRWHLTIKTALAFGFIEAVMYFILLVSMGNIIGALFRTIVIMFHVAWTAIALEEALKGSLAWGYLKAALIHSLYDAPLLLLYTSGALAGVVSLVSVVVLVYLHNSVDGAFEFAVSYARKAVARRNESDAEEYSEETPMENGETWENGERVENNEEENSWELTASP</sequence>
<organism evidence="3 4">
    <name type="scientific">Thermococcus nautili</name>
    <dbReference type="NCBI Taxonomy" id="195522"/>
    <lineage>
        <taxon>Archaea</taxon>
        <taxon>Methanobacteriati</taxon>
        <taxon>Methanobacteriota</taxon>
        <taxon>Thermococci</taxon>
        <taxon>Thermococcales</taxon>
        <taxon>Thermococcaceae</taxon>
        <taxon>Thermococcus</taxon>
    </lineage>
</organism>